<feature type="disulfide bond" evidence="3">
    <location>
        <begin position="33"/>
        <end position="241"/>
    </location>
</feature>
<organism evidence="6">
    <name type="scientific">Selaginella moellendorffii</name>
    <name type="common">Spikemoss</name>
    <dbReference type="NCBI Taxonomy" id="88036"/>
    <lineage>
        <taxon>Eukaryota</taxon>
        <taxon>Viridiplantae</taxon>
        <taxon>Streptophyta</taxon>
        <taxon>Embryophyta</taxon>
        <taxon>Tracheophyta</taxon>
        <taxon>Lycopodiopsida</taxon>
        <taxon>Selaginellales</taxon>
        <taxon>Selaginellaceae</taxon>
        <taxon>Selaginella</taxon>
    </lineage>
</organism>
<dbReference type="SUPFAM" id="SSF49870">
    <property type="entry name" value="Osmotin, thaumatin-like protein"/>
    <property type="match status" value="1"/>
</dbReference>
<dbReference type="Proteomes" id="UP000001514">
    <property type="component" value="Unassembled WGS sequence"/>
</dbReference>
<dbReference type="HOGENOM" id="CLU_043181_0_1_1"/>
<feature type="disulfide bond" evidence="3">
    <location>
        <begin position="161"/>
        <end position="176"/>
    </location>
</feature>
<evidence type="ECO:0000256" key="4">
    <source>
        <dbReference type="SAM" id="SignalP"/>
    </source>
</evidence>
<feature type="disulfide bond" evidence="3">
    <location>
        <begin position="180"/>
        <end position="189"/>
    </location>
</feature>
<dbReference type="PIRSF" id="PIRSF002703">
    <property type="entry name" value="Thaumatin"/>
    <property type="match status" value="1"/>
</dbReference>
<dbReference type="EMBL" id="GL377567">
    <property type="protein sequence ID" value="EFJ35793.1"/>
    <property type="molecule type" value="Genomic_DNA"/>
</dbReference>
<dbReference type="KEGG" id="smo:SELMODRAFT_404034"/>
<dbReference type="AlphaFoldDB" id="D8QU26"/>
<dbReference type="InParanoid" id="D8QU26"/>
<evidence type="ECO:0000256" key="3">
    <source>
        <dbReference type="PIRSR" id="PIRSR002703-1"/>
    </source>
</evidence>
<gene>
    <name evidence="5" type="ORF">SELMODRAFT_404034</name>
</gene>
<dbReference type="SMART" id="SM00205">
    <property type="entry name" value="THN"/>
    <property type="match status" value="1"/>
</dbReference>
<feature type="disulfide bond" evidence="3">
    <location>
        <begin position="190"/>
        <end position="200"/>
    </location>
</feature>
<dbReference type="OMA" id="ADLNGNC"/>
<dbReference type="Gramene" id="EFJ35793">
    <property type="protein sequence ID" value="EFJ35793"/>
    <property type="gene ID" value="SELMODRAFT_404034"/>
</dbReference>
<feature type="chain" id="PRO_5003121222" description="Thaumatin-like protein" evidence="4">
    <location>
        <begin position="25"/>
        <end position="242"/>
    </location>
</feature>
<sequence>MAQSRLVLATWICTVLLNASRSFGINFRLYNGCPFTVWPGWLNNGDSPALGNGGTQLEPYTFIDLGTPTSDWGGRFWGRRGCDFQGSGCSTGDCNKQLYCQGIGGAPPYSIAEFKLGGAPNTGLDFYDVSLVDGYNLPIRITPSKSGCPFTGCLRDVIPWCPSELQVHDYSGVVGCKSACLAFGTPPFCCTGDYSTPQTCKPSSYSKIFKDICPLAYSYAYDDPSSTFTCSNGGDYTITFCP</sequence>
<feature type="disulfide bond" evidence="3">
    <location>
        <begin position="148"/>
        <end position="230"/>
    </location>
</feature>
<protein>
    <recommendedName>
        <fullName evidence="7">Thaumatin-like protein</fullName>
    </recommendedName>
</protein>
<dbReference type="Gene3D" id="2.60.110.10">
    <property type="entry name" value="Thaumatin"/>
    <property type="match status" value="1"/>
</dbReference>
<dbReference type="eggNOG" id="ENOG502QUID">
    <property type="taxonomic scope" value="Eukaryota"/>
</dbReference>
<dbReference type="InterPro" id="IPR001938">
    <property type="entry name" value="Thaumatin"/>
</dbReference>
<dbReference type="PRINTS" id="PR00347">
    <property type="entry name" value="THAUMATIN"/>
</dbReference>
<dbReference type="CDD" id="cd09218">
    <property type="entry name" value="TLP-PA"/>
    <property type="match status" value="1"/>
</dbReference>
<evidence type="ECO:0000256" key="2">
    <source>
        <dbReference type="ARBA" id="ARBA00023157"/>
    </source>
</evidence>
<dbReference type="Pfam" id="PF00314">
    <property type="entry name" value="Thaumatin"/>
    <property type="match status" value="1"/>
</dbReference>
<dbReference type="FunFam" id="2.60.110.10:FF:000002">
    <property type="entry name" value="Thaumatin-like protein 1a"/>
    <property type="match status" value="1"/>
</dbReference>
<dbReference type="PANTHER" id="PTHR31048">
    <property type="entry name" value="OS03G0233200 PROTEIN"/>
    <property type="match status" value="1"/>
</dbReference>
<evidence type="ECO:0000313" key="6">
    <source>
        <dbReference type="Proteomes" id="UP000001514"/>
    </source>
</evidence>
<evidence type="ECO:0008006" key="7">
    <source>
        <dbReference type="Google" id="ProtNLM"/>
    </source>
</evidence>
<feature type="disulfide bond" evidence="3">
    <location>
        <begin position="153"/>
        <end position="213"/>
    </location>
</feature>
<feature type="disulfide bond" evidence="3">
    <location>
        <begin position="82"/>
        <end position="89"/>
    </location>
</feature>
<reference evidence="5 6" key="1">
    <citation type="journal article" date="2011" name="Science">
        <title>The Selaginella genome identifies genetic changes associated with the evolution of vascular plants.</title>
        <authorList>
            <person name="Banks J.A."/>
            <person name="Nishiyama T."/>
            <person name="Hasebe M."/>
            <person name="Bowman J.L."/>
            <person name="Gribskov M."/>
            <person name="dePamphilis C."/>
            <person name="Albert V.A."/>
            <person name="Aono N."/>
            <person name="Aoyama T."/>
            <person name="Ambrose B.A."/>
            <person name="Ashton N.W."/>
            <person name="Axtell M.J."/>
            <person name="Barker E."/>
            <person name="Barker M.S."/>
            <person name="Bennetzen J.L."/>
            <person name="Bonawitz N.D."/>
            <person name="Chapple C."/>
            <person name="Cheng C."/>
            <person name="Correa L.G."/>
            <person name="Dacre M."/>
            <person name="DeBarry J."/>
            <person name="Dreyer I."/>
            <person name="Elias M."/>
            <person name="Engstrom E.M."/>
            <person name="Estelle M."/>
            <person name="Feng L."/>
            <person name="Finet C."/>
            <person name="Floyd S.K."/>
            <person name="Frommer W.B."/>
            <person name="Fujita T."/>
            <person name="Gramzow L."/>
            <person name="Gutensohn M."/>
            <person name="Harholt J."/>
            <person name="Hattori M."/>
            <person name="Heyl A."/>
            <person name="Hirai T."/>
            <person name="Hiwatashi Y."/>
            <person name="Ishikawa M."/>
            <person name="Iwata M."/>
            <person name="Karol K.G."/>
            <person name="Koehler B."/>
            <person name="Kolukisaoglu U."/>
            <person name="Kubo M."/>
            <person name="Kurata T."/>
            <person name="Lalonde S."/>
            <person name="Li K."/>
            <person name="Li Y."/>
            <person name="Litt A."/>
            <person name="Lyons E."/>
            <person name="Manning G."/>
            <person name="Maruyama T."/>
            <person name="Michael T.P."/>
            <person name="Mikami K."/>
            <person name="Miyazaki S."/>
            <person name="Morinaga S."/>
            <person name="Murata T."/>
            <person name="Mueller-Roeber B."/>
            <person name="Nelson D.R."/>
            <person name="Obara M."/>
            <person name="Oguri Y."/>
            <person name="Olmstead R.G."/>
            <person name="Onodera N."/>
            <person name="Petersen B.L."/>
            <person name="Pils B."/>
            <person name="Prigge M."/>
            <person name="Rensing S.A."/>
            <person name="Riano-Pachon D.M."/>
            <person name="Roberts A.W."/>
            <person name="Sato Y."/>
            <person name="Scheller H.V."/>
            <person name="Schulz B."/>
            <person name="Schulz C."/>
            <person name="Shakirov E.V."/>
            <person name="Shibagaki N."/>
            <person name="Shinohara N."/>
            <person name="Shippen D.E."/>
            <person name="Soerensen I."/>
            <person name="Sotooka R."/>
            <person name="Sugimoto N."/>
            <person name="Sugita M."/>
            <person name="Sumikawa N."/>
            <person name="Tanurdzic M."/>
            <person name="Theissen G."/>
            <person name="Ulvskov P."/>
            <person name="Wakazuki S."/>
            <person name="Weng J.K."/>
            <person name="Willats W.W."/>
            <person name="Wipf D."/>
            <person name="Wolf P.G."/>
            <person name="Yang L."/>
            <person name="Zimmer A.D."/>
            <person name="Zhu Q."/>
            <person name="Mitros T."/>
            <person name="Hellsten U."/>
            <person name="Loque D."/>
            <person name="Otillar R."/>
            <person name="Salamov A."/>
            <person name="Schmutz J."/>
            <person name="Shapiro H."/>
            <person name="Lindquist E."/>
            <person name="Lucas S."/>
            <person name="Rokhsar D."/>
            <person name="Grigoriev I.V."/>
        </authorList>
    </citation>
    <scope>NUCLEOTIDE SEQUENCE [LARGE SCALE GENOMIC DNA]</scope>
</reference>
<keyword evidence="4" id="KW-0732">Signal</keyword>
<name>D8QU26_SELML</name>
<feature type="signal peptide" evidence="4">
    <location>
        <begin position="1"/>
        <end position="24"/>
    </location>
</feature>
<keyword evidence="2 3" id="KW-1015">Disulfide bond</keyword>
<keyword evidence="6" id="KW-1185">Reference proteome</keyword>
<dbReference type="PROSITE" id="PS51367">
    <property type="entry name" value="THAUMATIN_2"/>
    <property type="match status" value="1"/>
</dbReference>
<accession>D8QU26</accession>
<evidence type="ECO:0000313" key="5">
    <source>
        <dbReference type="EMBL" id="EFJ35793.1"/>
    </source>
</evidence>
<proteinExistence type="inferred from homology"/>
<evidence type="ECO:0000256" key="1">
    <source>
        <dbReference type="ARBA" id="ARBA00010607"/>
    </source>
</evidence>
<comment type="similarity">
    <text evidence="1">Belongs to the thaumatin family.</text>
</comment>
<dbReference type="InterPro" id="IPR037176">
    <property type="entry name" value="Osmotin/thaumatin-like_sf"/>
</dbReference>
<feature type="disulfide bond" evidence="3">
    <location>
        <begin position="94"/>
        <end position="100"/>
    </location>
</feature>
<dbReference type="GO" id="GO:0006952">
    <property type="term" value="P:defense response"/>
    <property type="evidence" value="ECO:0000318"/>
    <property type="project" value="GO_Central"/>
</dbReference>